<dbReference type="InterPro" id="IPR025883">
    <property type="entry name" value="Cadherin-like_domain"/>
</dbReference>
<accession>A0A1E4R1U1</accession>
<sequence>MLLTILIIYMMPISPVAAKSDYYSFNDATNNEEMKLAMTTDWHVLHYSAKGNELYQNFKLADQNYLANKLLVERPQTGYQSTSTLRQVYLNAVNDRSYLINVNNATDELTLWTIFMDDEHLNYSHFNLLTIDDQDKVCQQIMMARPKQGYDAIETLQAVLDSKVNSILKQKVQLDKDGLTIVYAQDDTSENVTKNLVLPIVGENGATITWVSDKPQVVKDNGNVIRPSADKGNQMVTLTAKISIGEYVETKVFSILVKAFSPSQNAFLKELTISSGTLNIPFNKNTLSYIAHVPSTVGSIYIRPMAEDEKARVTINGKATTEAIKLLTGVNTIKIFVTAEGGSQREYTILVTRENAPSNSKDTTASGSPETPSPEIITINIESSSGETVSKTAIKRLKDADGSMRDEVILTEKNMLEAITKLKEEGSDQARIVIPDSHDRVKQIDISMPNSIITLLKNNQLNLNISAYHVKIDVSKYSLATFNDNLYFRLIPLGEENDRLKIEERVNGEFMDQEITGSSFSKVLEGAMKIETNMQNRPVTLTLPLPKDLSEEQLNNLAIYIEHSDGSKELLRGKVIDYQNDMLGLQFEVQKFSTFSILYLPKNEDVEEPTTDITHTAYIQGYVDGTFRPNAPVTRAQMAIMFARQLTGNAIPQTKATYTDTIQHDAKDAIEFAKEKGLFEGITATNFNPNGLITRAQMATVAARWIEKQCAVRPNVDFCQPTSLSAEFKDVSVNHWAHKAIHTVNDCGIMIGTTALTFNPEGYLTRAQSVKVLNRLFERQVTIEHQQPIFKDVPSVHWAFYEIQEAAKK</sequence>
<dbReference type="InterPro" id="IPR046780">
    <property type="entry name" value="aBig_2"/>
</dbReference>
<dbReference type="PROSITE" id="PS51272">
    <property type="entry name" value="SLH"/>
    <property type="match status" value="3"/>
</dbReference>
<dbReference type="Pfam" id="PF20578">
    <property type="entry name" value="aBig_2"/>
    <property type="match status" value="1"/>
</dbReference>
<feature type="chain" id="PRO_5009162031" description="SLH domain-containing protein" evidence="3">
    <location>
        <begin position="19"/>
        <end position="809"/>
    </location>
</feature>
<feature type="compositionally biased region" description="Polar residues" evidence="2">
    <location>
        <begin position="355"/>
        <end position="370"/>
    </location>
</feature>
<evidence type="ECO:0000259" key="4">
    <source>
        <dbReference type="PROSITE" id="PS51272"/>
    </source>
</evidence>
<evidence type="ECO:0000256" key="1">
    <source>
        <dbReference type="ARBA" id="ARBA00022729"/>
    </source>
</evidence>
<dbReference type="Pfam" id="PF00395">
    <property type="entry name" value="SLH"/>
    <property type="match status" value="3"/>
</dbReference>
<gene>
    <name evidence="5" type="ORF">BG258_00280</name>
</gene>
<proteinExistence type="predicted"/>
<feature type="domain" description="SLH" evidence="4">
    <location>
        <begin position="724"/>
        <end position="787"/>
    </location>
</feature>
<feature type="domain" description="SLH" evidence="4">
    <location>
        <begin position="593"/>
        <end position="652"/>
    </location>
</feature>
<dbReference type="EMBL" id="MECQ01000001">
    <property type="protein sequence ID" value="ODV54436.1"/>
    <property type="molecule type" value="Genomic_DNA"/>
</dbReference>
<organism evidence="5 6">
    <name type="scientific">Lysinibacillus fusiformis</name>
    <dbReference type="NCBI Taxonomy" id="28031"/>
    <lineage>
        <taxon>Bacteria</taxon>
        <taxon>Bacillati</taxon>
        <taxon>Bacillota</taxon>
        <taxon>Bacilli</taxon>
        <taxon>Bacillales</taxon>
        <taxon>Bacillaceae</taxon>
        <taxon>Lysinibacillus</taxon>
    </lineage>
</organism>
<evidence type="ECO:0000313" key="5">
    <source>
        <dbReference type="EMBL" id="ODV54436.1"/>
    </source>
</evidence>
<evidence type="ECO:0000313" key="6">
    <source>
        <dbReference type="Proteomes" id="UP000094784"/>
    </source>
</evidence>
<dbReference type="InterPro" id="IPR051465">
    <property type="entry name" value="Cell_Envelope_Struct_Comp"/>
</dbReference>
<evidence type="ECO:0000256" key="2">
    <source>
        <dbReference type="SAM" id="MobiDB-lite"/>
    </source>
</evidence>
<feature type="region of interest" description="Disordered" evidence="2">
    <location>
        <begin position="353"/>
        <end position="373"/>
    </location>
</feature>
<dbReference type="Pfam" id="PF12733">
    <property type="entry name" value="Cadherin-like"/>
    <property type="match status" value="1"/>
</dbReference>
<dbReference type="OrthoDB" id="9807519at2"/>
<dbReference type="AlphaFoldDB" id="A0A1E4R1U1"/>
<feature type="signal peptide" evidence="3">
    <location>
        <begin position="1"/>
        <end position="18"/>
    </location>
</feature>
<dbReference type="Proteomes" id="UP000094784">
    <property type="component" value="Unassembled WGS sequence"/>
</dbReference>
<dbReference type="InterPro" id="IPR001119">
    <property type="entry name" value="SLH_dom"/>
</dbReference>
<feature type="domain" description="SLH" evidence="4">
    <location>
        <begin position="653"/>
        <end position="716"/>
    </location>
</feature>
<evidence type="ECO:0000256" key="3">
    <source>
        <dbReference type="SAM" id="SignalP"/>
    </source>
</evidence>
<dbReference type="PANTHER" id="PTHR43308">
    <property type="entry name" value="OUTER MEMBRANE PROTEIN ALPHA-RELATED"/>
    <property type="match status" value="1"/>
</dbReference>
<comment type="caution">
    <text evidence="5">The sequence shown here is derived from an EMBL/GenBank/DDBJ whole genome shotgun (WGS) entry which is preliminary data.</text>
</comment>
<reference evidence="5 6" key="1">
    <citation type="submission" date="2016-09" db="EMBL/GenBank/DDBJ databases">
        <title>Draft genome sequence of the soil isolate, Lysinibacillus fusiformis M5, a potential hypoxanthine producer.</title>
        <authorList>
            <person name="Gallegos-Monterrosa R."/>
            <person name="Maroti G."/>
            <person name="Balint B."/>
            <person name="Kovacs A.T."/>
        </authorList>
    </citation>
    <scope>NUCLEOTIDE SEQUENCE [LARGE SCALE GENOMIC DNA]</scope>
    <source>
        <strain evidence="5 6">M5</strain>
    </source>
</reference>
<keyword evidence="1 3" id="KW-0732">Signal</keyword>
<name>A0A1E4R1U1_9BACI</name>
<protein>
    <recommendedName>
        <fullName evidence="4">SLH domain-containing protein</fullName>
    </recommendedName>
</protein>